<gene>
    <name evidence="5" type="ORF">ACJDU8_18955</name>
</gene>
<dbReference type="PROSITE" id="PS51206">
    <property type="entry name" value="SF3_HELICASE_1"/>
    <property type="match status" value="1"/>
</dbReference>
<dbReference type="Proteomes" id="UP001623660">
    <property type="component" value="Unassembled WGS sequence"/>
</dbReference>
<dbReference type="InterPro" id="IPR027417">
    <property type="entry name" value="P-loop_NTPase"/>
</dbReference>
<dbReference type="Pfam" id="PF19263">
    <property type="entry name" value="DUF5906"/>
    <property type="match status" value="1"/>
</dbReference>
<feature type="domain" description="SF3 helicase" evidence="4">
    <location>
        <begin position="448"/>
        <end position="606"/>
    </location>
</feature>
<evidence type="ECO:0000313" key="6">
    <source>
        <dbReference type="Proteomes" id="UP001623660"/>
    </source>
</evidence>
<dbReference type="InterPro" id="IPR014818">
    <property type="entry name" value="Phage/plasmid_primase_P4_C"/>
</dbReference>
<dbReference type="PANTHER" id="PTHR35372">
    <property type="entry name" value="ATP BINDING PROTEIN-RELATED"/>
    <property type="match status" value="1"/>
</dbReference>
<dbReference type="NCBIfam" id="TIGR01613">
    <property type="entry name" value="primase_Cterm"/>
    <property type="match status" value="1"/>
</dbReference>
<sequence length="725" mass="84152">MQNINYNFDNIPKELREYPNWVLWKLETRKGKTTKIPYRIDGKMASSTNPGTWAGFDNVLQAYNKGQYSGIGFMFSNSEYAGIDLDECITDGKINQFAKEIINRASSYAEVSQSGIGIHIIVKGSIPKGINRKEIEIYSQERYFTMTGNRINENSIVSAQELLNELYNKYTNVSKTLVKPSSTNREGININELLDKAFVSKSGFKIESLYKGNWQNLYNSQSEADQGLCNYLAFWMNKDPYLMDEAFRRSKLYREKWERNDYRNWTINNAIRDCRETYQEYLERTLSEQEVTQSFIYVNNRGKRCVNTGLLADYIRENYNYMIVRKQGFDNDFLYWYENGCYRRMSVNEFKGKIKSFIPVEIRKPNQWEETYKELITDKASIRFDDLNMCPDYINVKNGLYNIPLKRLEKHTPSIKSTIQLNCSYNCNAGKPNEWLEFISTLANNDKEVMSILQEWFGLTISNIEGSLTKKCLSLWGTVGNTGKTQYNNMLIYLIGDANICTVPIQDFSKTFATGDIYGAKAIIIDDQKSTNIDDSSVFKSITGAGFIRCEIKGKQAFPYKFNGTLTFGCNDLPYFKGDKGNHIFERFIIIPCDNVIPEEKRVANILEKFKVEAGGIFLWALEGLYRLIDSNYKFTHSFACDKALEEYRCANDSLYKFISENYIITNNKKDRTRKTIFESEYVAWTMENNITPLEKKNIPARALKHGISLIKSHGDYYYERVLRK</sequence>
<reference evidence="5 6" key="1">
    <citation type="submission" date="2024-11" db="EMBL/GenBank/DDBJ databases">
        <authorList>
            <person name="Heng Y.C."/>
            <person name="Lim A.C.H."/>
            <person name="Lee J.K.Y."/>
            <person name="Kittelmann S."/>
        </authorList>
    </citation>
    <scope>NUCLEOTIDE SEQUENCE [LARGE SCALE GENOMIC DNA]</scope>
    <source>
        <strain evidence="5 6">WILCCON 0269</strain>
    </source>
</reference>
<dbReference type="InterPro" id="IPR045455">
    <property type="entry name" value="NrS-1_pol-like_helicase"/>
</dbReference>
<accession>A0ABW8SPQ7</accession>
<keyword evidence="1" id="KW-0547">Nucleotide-binding</keyword>
<evidence type="ECO:0000256" key="1">
    <source>
        <dbReference type="ARBA" id="ARBA00022741"/>
    </source>
</evidence>
<protein>
    <submittedName>
        <fullName evidence="5">Phage/plasmid primase, P4 family</fullName>
    </submittedName>
</protein>
<dbReference type="EMBL" id="JBJHZX010000034">
    <property type="protein sequence ID" value="MFL0197628.1"/>
    <property type="molecule type" value="Genomic_DNA"/>
</dbReference>
<proteinExistence type="predicted"/>
<dbReference type="InterPro" id="IPR054468">
    <property type="entry name" value="NrSPol-like_HBD"/>
</dbReference>
<dbReference type="Pfam" id="PF08706">
    <property type="entry name" value="D5_N"/>
    <property type="match status" value="1"/>
</dbReference>
<organism evidence="5 6">
    <name type="scientific">Candidatus Clostridium eludens</name>
    <dbReference type="NCBI Taxonomy" id="3381663"/>
    <lineage>
        <taxon>Bacteria</taxon>
        <taxon>Bacillati</taxon>
        <taxon>Bacillota</taxon>
        <taxon>Clostridia</taxon>
        <taxon>Eubacteriales</taxon>
        <taxon>Clostridiaceae</taxon>
        <taxon>Clostridium</taxon>
    </lineage>
</organism>
<evidence type="ECO:0000259" key="4">
    <source>
        <dbReference type="PROSITE" id="PS51206"/>
    </source>
</evidence>
<keyword evidence="2" id="KW-0378">Hydrolase</keyword>
<dbReference type="InterPro" id="IPR006500">
    <property type="entry name" value="Helicase_put_C_phage/plasmid"/>
</dbReference>
<evidence type="ECO:0000313" key="5">
    <source>
        <dbReference type="EMBL" id="MFL0197628.1"/>
    </source>
</evidence>
<keyword evidence="6" id="KW-1185">Reference proteome</keyword>
<evidence type="ECO:0000256" key="2">
    <source>
        <dbReference type="ARBA" id="ARBA00022801"/>
    </source>
</evidence>
<comment type="caution">
    <text evidence="5">The sequence shown here is derived from an EMBL/GenBank/DDBJ whole genome shotgun (WGS) entry which is preliminary data.</text>
</comment>
<evidence type="ECO:0000256" key="3">
    <source>
        <dbReference type="ARBA" id="ARBA00022840"/>
    </source>
</evidence>
<dbReference type="InterPro" id="IPR014015">
    <property type="entry name" value="Helicase_SF3_DNA-vir"/>
</dbReference>
<name>A0ABW8SPQ7_9CLOT</name>
<keyword evidence="3" id="KW-0067">ATP-binding</keyword>
<dbReference type="RefSeq" id="WP_406793731.1">
    <property type="nucleotide sequence ID" value="NZ_JBJHZX010000034.1"/>
</dbReference>
<dbReference type="Gene3D" id="3.40.50.300">
    <property type="entry name" value="P-loop containing nucleotide triphosphate hydrolases"/>
    <property type="match status" value="1"/>
</dbReference>
<dbReference type="SUPFAM" id="SSF52540">
    <property type="entry name" value="P-loop containing nucleoside triphosphate hydrolases"/>
    <property type="match status" value="1"/>
</dbReference>
<dbReference type="PANTHER" id="PTHR35372:SF2">
    <property type="entry name" value="SF3 HELICASE DOMAIN-CONTAINING PROTEIN"/>
    <property type="match status" value="1"/>
</dbReference>
<dbReference type="Pfam" id="PF22763">
    <property type="entry name" value="NrS1-1_pol-like_HBD"/>
    <property type="match status" value="1"/>
</dbReference>
<dbReference type="InterPro" id="IPR051620">
    <property type="entry name" value="ORF904-like_C"/>
</dbReference>